<reference evidence="3" key="2">
    <citation type="submission" date="2016-02" db="EMBL/GenBank/DDBJ databases">
        <title>Genome sequencing of Aspergillus luchuensis NBRC 4314.</title>
        <authorList>
            <person name="Yamada O."/>
        </authorList>
    </citation>
    <scope>NUCLEOTIDE SEQUENCE [LARGE SCALE GENOMIC DNA]</scope>
    <source>
        <strain evidence="3">RIB 2604</strain>
    </source>
</reference>
<evidence type="ECO:0000313" key="2">
    <source>
        <dbReference type="EMBL" id="GAT30952.1"/>
    </source>
</evidence>
<reference evidence="1" key="4">
    <citation type="submission" date="2021-02" db="EMBL/GenBank/DDBJ databases">
        <title>Aspergillus luchuensis mut. kawachii IFO 4304 genome sequence.</title>
        <authorList>
            <person name="Mori K."/>
            <person name="Kadooka C."/>
            <person name="Goto M."/>
            <person name="Futagami T."/>
        </authorList>
    </citation>
    <scope>NUCLEOTIDE SEQUENCE</scope>
    <source>
        <strain evidence="1">IFO 4308</strain>
    </source>
</reference>
<dbReference type="EMBL" id="AP024430">
    <property type="protein sequence ID" value="BCS01972.1"/>
    <property type="molecule type" value="Genomic_DNA"/>
</dbReference>
<dbReference type="OrthoDB" id="5190258at2759"/>
<keyword evidence="4" id="KW-1185">Reference proteome</keyword>
<reference evidence="2 3" key="1">
    <citation type="journal article" date="2016" name="DNA Res.">
        <title>Genome sequence of Aspergillus luchuensis NBRC 4314.</title>
        <authorList>
            <person name="Yamada O."/>
            <person name="Machida M."/>
            <person name="Hosoyama A."/>
            <person name="Goto M."/>
            <person name="Takahashi T."/>
            <person name="Futagami T."/>
            <person name="Yamagata Y."/>
            <person name="Takeuchi M."/>
            <person name="Kobayashi T."/>
            <person name="Koike H."/>
            <person name="Abe K."/>
            <person name="Asai K."/>
            <person name="Arita M."/>
            <person name="Fujita N."/>
            <person name="Fukuda K."/>
            <person name="Higa K."/>
            <person name="Horikawa H."/>
            <person name="Ishikawa T."/>
            <person name="Jinno K."/>
            <person name="Kato Y."/>
            <person name="Kirimura K."/>
            <person name="Mizutani O."/>
            <person name="Nakasone K."/>
            <person name="Sano M."/>
            <person name="Shiraishi Y."/>
            <person name="Tsukahara M."/>
            <person name="Gomi K."/>
        </authorList>
    </citation>
    <scope>NUCLEOTIDE SEQUENCE [LARGE SCALE GENOMIC DNA]</scope>
    <source>
        <strain evidence="2 3">RIB 2604</strain>
    </source>
</reference>
<dbReference type="InterPro" id="IPR035923">
    <property type="entry name" value="TT1751-like_sf"/>
</dbReference>
<evidence type="ECO:0000313" key="4">
    <source>
        <dbReference type="Proteomes" id="UP000661280"/>
    </source>
</evidence>
<dbReference type="RefSeq" id="XP_041545734.1">
    <property type="nucleotide sequence ID" value="XM_041692340.1"/>
</dbReference>
<name>A0A146G1H9_ASPKA</name>
<accession>A0A146G1H9</accession>
<dbReference type="VEuPathDB" id="FungiDB:ASPFODRAFT_207639"/>
<dbReference type="EMBL" id="BCWF01000036">
    <property type="protein sequence ID" value="GAT30952.1"/>
    <property type="molecule type" value="Genomic_DNA"/>
</dbReference>
<evidence type="ECO:0008006" key="5">
    <source>
        <dbReference type="Google" id="ProtNLM"/>
    </source>
</evidence>
<sequence length="197" mass="21435">MSTAPVSLPEASNISTFKANHITVHFPNPYPKILNRFRALVPALQPPGILRTQPNAEAIINLIKSTNTPSDFVCFAEFDHGSWLHHFLPPSGESESESGIGRRVHRFLFGNPLLAAAMIKESIYAGTHVPLDCGFVEEEDGSATMVMVLPLAGLAGIYAGDASGKVDVERKERLDRAVGEVEGKVWGLISMLQEENE</sequence>
<protein>
    <recommendedName>
        <fullName evidence="5">DUF302 domain-containing protein</fullName>
    </recommendedName>
</protein>
<proteinExistence type="predicted"/>
<dbReference type="AlphaFoldDB" id="A0A146G1H9"/>
<evidence type="ECO:0000313" key="3">
    <source>
        <dbReference type="Proteomes" id="UP000075230"/>
    </source>
</evidence>
<evidence type="ECO:0000313" key="1">
    <source>
        <dbReference type="EMBL" id="BCS01972.1"/>
    </source>
</evidence>
<dbReference type="SUPFAM" id="SSF103247">
    <property type="entry name" value="TT1751-like"/>
    <property type="match status" value="1"/>
</dbReference>
<dbReference type="KEGG" id="aluc:AKAW2_60236A"/>
<dbReference type="Proteomes" id="UP000075230">
    <property type="component" value="Unassembled WGS sequence"/>
</dbReference>
<gene>
    <name evidence="1" type="ORF">AKAW2_60236A</name>
    <name evidence="2" type="ORF">RIB2604_03701610</name>
</gene>
<dbReference type="Proteomes" id="UP000661280">
    <property type="component" value="Chromosome 6"/>
</dbReference>
<organism evidence="2 3">
    <name type="scientific">Aspergillus kawachii</name>
    <name type="common">White koji mold</name>
    <name type="synonym">Aspergillus awamori var. kawachi</name>
    <dbReference type="NCBI Taxonomy" id="1069201"/>
    <lineage>
        <taxon>Eukaryota</taxon>
        <taxon>Fungi</taxon>
        <taxon>Dikarya</taxon>
        <taxon>Ascomycota</taxon>
        <taxon>Pezizomycotina</taxon>
        <taxon>Eurotiomycetes</taxon>
        <taxon>Eurotiomycetidae</taxon>
        <taxon>Eurotiales</taxon>
        <taxon>Aspergillaceae</taxon>
        <taxon>Aspergillus</taxon>
        <taxon>Aspergillus subgen. Circumdati</taxon>
    </lineage>
</organism>
<dbReference type="GeneID" id="64963293"/>
<reference evidence="1" key="3">
    <citation type="submission" date="2021-01" db="EMBL/GenBank/DDBJ databases">
        <authorList>
            <consortium name="Aspergillus luchuensis mut. kawachii IFO 4304 genome sequencing consortium"/>
            <person name="Kazuki M."/>
            <person name="Futagami T."/>
        </authorList>
    </citation>
    <scope>NUCLEOTIDE SEQUENCE</scope>
    <source>
        <strain evidence="1">IFO 4308</strain>
    </source>
</reference>